<evidence type="ECO:0000313" key="2">
    <source>
        <dbReference type="EMBL" id="OVA19741.1"/>
    </source>
</evidence>
<dbReference type="NCBIfam" id="TIGR01640">
    <property type="entry name" value="F_box_assoc_1"/>
    <property type="match status" value="1"/>
</dbReference>
<accession>A0A200RAL0</accession>
<reference evidence="2 3" key="1">
    <citation type="journal article" date="2017" name="Mol. Plant">
        <title>The Genome of Medicinal Plant Macleaya cordata Provides New Insights into Benzylisoquinoline Alkaloids Metabolism.</title>
        <authorList>
            <person name="Liu X."/>
            <person name="Liu Y."/>
            <person name="Huang P."/>
            <person name="Ma Y."/>
            <person name="Qing Z."/>
            <person name="Tang Q."/>
            <person name="Cao H."/>
            <person name="Cheng P."/>
            <person name="Zheng Y."/>
            <person name="Yuan Z."/>
            <person name="Zhou Y."/>
            <person name="Liu J."/>
            <person name="Tang Z."/>
            <person name="Zhuo Y."/>
            <person name="Zhang Y."/>
            <person name="Yu L."/>
            <person name="Huang J."/>
            <person name="Yang P."/>
            <person name="Peng Q."/>
            <person name="Zhang J."/>
            <person name="Jiang W."/>
            <person name="Zhang Z."/>
            <person name="Lin K."/>
            <person name="Ro D.K."/>
            <person name="Chen X."/>
            <person name="Xiong X."/>
            <person name="Shang Y."/>
            <person name="Huang S."/>
            <person name="Zeng J."/>
        </authorList>
    </citation>
    <scope>NUCLEOTIDE SEQUENCE [LARGE SCALE GENOMIC DNA]</scope>
    <source>
        <strain evidence="3">cv. BLH2017</strain>
        <tissue evidence="2">Root</tissue>
    </source>
</reference>
<dbReference type="InterPro" id="IPR036047">
    <property type="entry name" value="F-box-like_dom_sf"/>
</dbReference>
<dbReference type="PANTHER" id="PTHR31111">
    <property type="entry name" value="BNAA05G37150D PROTEIN-RELATED"/>
    <property type="match status" value="1"/>
</dbReference>
<comment type="caution">
    <text evidence="2">The sequence shown here is derived from an EMBL/GenBank/DDBJ whole genome shotgun (WGS) entry which is preliminary data.</text>
</comment>
<dbReference type="Pfam" id="PF00646">
    <property type="entry name" value="F-box"/>
    <property type="match status" value="1"/>
</dbReference>
<dbReference type="OMA" id="DYIVHSC"/>
<protein>
    <submittedName>
        <fullName evidence="2">F-box domain</fullName>
    </submittedName>
</protein>
<keyword evidence="3" id="KW-1185">Reference proteome</keyword>
<dbReference type="Proteomes" id="UP000195402">
    <property type="component" value="Unassembled WGS sequence"/>
</dbReference>
<dbReference type="InterPro" id="IPR017451">
    <property type="entry name" value="F-box-assoc_interact_dom"/>
</dbReference>
<dbReference type="SUPFAM" id="SSF81383">
    <property type="entry name" value="F-box domain"/>
    <property type="match status" value="1"/>
</dbReference>
<dbReference type="STRING" id="56857.A0A200RAL0"/>
<feature type="domain" description="F-box" evidence="1">
    <location>
        <begin position="46"/>
        <end position="92"/>
    </location>
</feature>
<dbReference type="Pfam" id="PF08268">
    <property type="entry name" value="FBA_3"/>
    <property type="match status" value="1"/>
</dbReference>
<proteinExistence type="predicted"/>
<dbReference type="PANTHER" id="PTHR31111:SF138">
    <property type="entry name" value="F-BOX ASSOCIATED DOMAIN-CONTAINING PROTEIN"/>
    <property type="match status" value="1"/>
</dbReference>
<dbReference type="InParanoid" id="A0A200RAL0"/>
<dbReference type="EMBL" id="MVGT01000180">
    <property type="protein sequence ID" value="OVA19741.1"/>
    <property type="molecule type" value="Genomic_DNA"/>
</dbReference>
<gene>
    <name evidence="2" type="ORF">BVC80_9059g65</name>
</gene>
<name>A0A200RAL0_MACCD</name>
<dbReference type="OrthoDB" id="5319261at2759"/>
<dbReference type="InterPro" id="IPR001810">
    <property type="entry name" value="F-box_dom"/>
</dbReference>
<evidence type="ECO:0000259" key="1">
    <source>
        <dbReference type="PROSITE" id="PS50181"/>
    </source>
</evidence>
<dbReference type="PROSITE" id="PS50181">
    <property type="entry name" value="FBOX"/>
    <property type="match status" value="1"/>
</dbReference>
<organism evidence="2 3">
    <name type="scientific">Macleaya cordata</name>
    <name type="common">Five-seeded plume-poppy</name>
    <name type="synonym">Bocconia cordata</name>
    <dbReference type="NCBI Taxonomy" id="56857"/>
    <lineage>
        <taxon>Eukaryota</taxon>
        <taxon>Viridiplantae</taxon>
        <taxon>Streptophyta</taxon>
        <taxon>Embryophyta</taxon>
        <taxon>Tracheophyta</taxon>
        <taxon>Spermatophyta</taxon>
        <taxon>Magnoliopsida</taxon>
        <taxon>Ranunculales</taxon>
        <taxon>Papaveraceae</taxon>
        <taxon>Papaveroideae</taxon>
        <taxon>Macleaya</taxon>
    </lineage>
</organism>
<dbReference type="InterPro" id="IPR013187">
    <property type="entry name" value="F-box-assoc_dom_typ3"/>
</dbReference>
<sequence length="412" mass="47383">MDLPTSVAVSTTVVVRAVDEQLFSLVVEISSARQEVGERMIGNGRYSVFKYIPHHLVNKILLRTSAKSLLRFKSVCKSWYSLIKETDFIQQHFHCTINNDQPISFAVLSYARNLDNKFHLISIEEGWESENGGNNHEWKADLRISKECWEDLHMLSCNCLICFYGHSCIYICNPATKELINLSKLTSKDGCGFGFDAARSQYKVVELYNDFSSNALICRVITLGTMYWRSITIEGIPPFRGKAESPTFVNGSIYWLIMSPLCIFRFDVGNEKLKLIHVPENIERCEQRQEEQDIHICLVELQGKICFVEHNRVKEMLVIWMLKGSGEDVFWMEKYSIEVNNIPHSPGFHITPICIRNKKILLQSLMNGLVSYDMKSKKCVTVFKPRGWFQTVVHKESLICLYDLIIGASHLM</sequence>
<dbReference type="AlphaFoldDB" id="A0A200RAL0"/>
<evidence type="ECO:0000313" key="3">
    <source>
        <dbReference type="Proteomes" id="UP000195402"/>
    </source>
</evidence>
<dbReference type="Gene3D" id="1.20.1280.50">
    <property type="match status" value="1"/>
</dbReference>
<dbReference type="SMART" id="SM00256">
    <property type="entry name" value="FBOX"/>
    <property type="match status" value="1"/>
</dbReference>